<keyword evidence="3" id="KW-1185">Reference proteome</keyword>
<evidence type="ECO:0000313" key="2">
    <source>
        <dbReference type="EMBL" id="ORZ13375.1"/>
    </source>
</evidence>
<dbReference type="Proteomes" id="UP000193648">
    <property type="component" value="Unassembled WGS sequence"/>
</dbReference>
<sequence length="433" mass="47743">MINTNLKVFGPLATVTVHIDGPRCNEKARAYKDRDAKRTTTGAKLDTLIANIEIKPTEGKWESWSHMIPIKKNLRQLFTFSHNEKRGLAAPFDRYNNFLICHCGNEADVCFAVKCTPTSIAVSGGSGLFTYCSIQRVLRLISHRHHIYVHEKQDVLETLGFSSDIPLLVYDIVSDHDYIPNISTVGLATNMKALSVVIDTDAEKLAALFKPKLCNNQPLKEGGGLTTAKDRRLKRAHPTTALTLGTLKTCIVAKLNSNSDPNLNPDHGAGDGDGGGDGDYDGDKDDGISLGVNEVRYDTHAPCPPLETPLLLDPGERRSVIIVKLDPKKTPSNEHEILRILERIYKSSKRFRIKAILKLAGGSNGRRRGTNTNVVICIGLGSFKANREQASKHEILTKKLVGKKYALQFRQYLNRGAVGTENIARVCPERPSS</sequence>
<name>A0A1Y2GKC8_9FUNG</name>
<evidence type="ECO:0000313" key="3">
    <source>
        <dbReference type="Proteomes" id="UP000193648"/>
    </source>
</evidence>
<comment type="caution">
    <text evidence="2">The sequence shown here is derived from an EMBL/GenBank/DDBJ whole genome shotgun (WGS) entry which is preliminary data.</text>
</comment>
<dbReference type="EMBL" id="MCFF01000023">
    <property type="protein sequence ID" value="ORZ13375.1"/>
    <property type="molecule type" value="Genomic_DNA"/>
</dbReference>
<feature type="compositionally biased region" description="Acidic residues" evidence="1">
    <location>
        <begin position="274"/>
        <end position="284"/>
    </location>
</feature>
<reference evidence="2 3" key="1">
    <citation type="submission" date="2016-07" db="EMBL/GenBank/DDBJ databases">
        <title>Pervasive Adenine N6-methylation of Active Genes in Fungi.</title>
        <authorList>
            <consortium name="DOE Joint Genome Institute"/>
            <person name="Mondo S.J."/>
            <person name="Dannebaum R.O."/>
            <person name="Kuo R.C."/>
            <person name="Labutti K."/>
            <person name="Haridas S."/>
            <person name="Kuo A."/>
            <person name="Salamov A."/>
            <person name="Ahrendt S.R."/>
            <person name="Lipzen A."/>
            <person name="Sullivan W."/>
            <person name="Andreopoulos W.B."/>
            <person name="Clum A."/>
            <person name="Lindquist E."/>
            <person name="Daum C."/>
            <person name="Ramamoorthy G.K."/>
            <person name="Gryganskyi A."/>
            <person name="Culley D."/>
            <person name="Magnuson J.K."/>
            <person name="James T.Y."/>
            <person name="O'Malley M.A."/>
            <person name="Stajich J.E."/>
            <person name="Spatafora J.W."/>
            <person name="Visel A."/>
            <person name="Grigoriev I.V."/>
        </authorList>
    </citation>
    <scope>NUCLEOTIDE SEQUENCE [LARGE SCALE GENOMIC DNA]</scope>
    <source>
        <strain evidence="2 3">NRRL 3116</strain>
    </source>
</reference>
<accession>A0A1Y2GKC8</accession>
<dbReference type="GeneID" id="33570716"/>
<dbReference type="AlphaFoldDB" id="A0A1Y2GKC8"/>
<dbReference type="OrthoDB" id="2449149at2759"/>
<dbReference type="RefSeq" id="XP_021880456.1">
    <property type="nucleotide sequence ID" value="XM_022028873.1"/>
</dbReference>
<protein>
    <submittedName>
        <fullName evidence="2">Uncharacterized protein</fullName>
    </submittedName>
</protein>
<proteinExistence type="predicted"/>
<organism evidence="2 3">
    <name type="scientific">Lobosporangium transversale</name>
    <dbReference type="NCBI Taxonomy" id="64571"/>
    <lineage>
        <taxon>Eukaryota</taxon>
        <taxon>Fungi</taxon>
        <taxon>Fungi incertae sedis</taxon>
        <taxon>Mucoromycota</taxon>
        <taxon>Mortierellomycotina</taxon>
        <taxon>Mortierellomycetes</taxon>
        <taxon>Mortierellales</taxon>
        <taxon>Mortierellaceae</taxon>
        <taxon>Lobosporangium</taxon>
    </lineage>
</organism>
<gene>
    <name evidence="2" type="ORF">BCR41DRAFT_397185</name>
</gene>
<feature type="region of interest" description="Disordered" evidence="1">
    <location>
        <begin position="258"/>
        <end position="285"/>
    </location>
</feature>
<dbReference type="InParanoid" id="A0A1Y2GKC8"/>
<evidence type="ECO:0000256" key="1">
    <source>
        <dbReference type="SAM" id="MobiDB-lite"/>
    </source>
</evidence>